<evidence type="ECO:0000313" key="3">
    <source>
        <dbReference type="EMBL" id="SIR16407.1"/>
    </source>
</evidence>
<comment type="caution">
    <text evidence="3">The sequence shown here is derived from an EMBL/GenBank/DDBJ whole genome shotgun (WGS) entry which is preliminary data.</text>
</comment>
<organism evidence="3 4">
    <name type="scientific">Acidiphilium rubrum</name>
    <dbReference type="NCBI Taxonomy" id="526"/>
    <lineage>
        <taxon>Bacteria</taxon>
        <taxon>Pseudomonadati</taxon>
        <taxon>Pseudomonadota</taxon>
        <taxon>Alphaproteobacteria</taxon>
        <taxon>Acetobacterales</taxon>
        <taxon>Acidocellaceae</taxon>
        <taxon>Acidiphilium</taxon>
    </lineage>
</organism>
<dbReference type="EMBL" id="FTNE01000017">
    <property type="protein sequence ID" value="SIR16407.1"/>
    <property type="molecule type" value="Genomic_DNA"/>
</dbReference>
<comment type="similarity">
    <text evidence="1">Belongs to the short-chain dehydrogenases/reductases (SDR) family.</text>
</comment>
<dbReference type="NCBIfam" id="NF006597">
    <property type="entry name" value="PRK09134.1"/>
    <property type="match status" value="1"/>
</dbReference>
<dbReference type="Gene3D" id="3.40.50.720">
    <property type="entry name" value="NAD(P)-binding Rossmann-like Domain"/>
    <property type="match status" value="1"/>
</dbReference>
<dbReference type="AlphaFoldDB" id="A0A8G2CM54"/>
<dbReference type="InterPro" id="IPR002347">
    <property type="entry name" value="SDR_fam"/>
</dbReference>
<dbReference type="RefSeq" id="WP_029312208.1">
    <property type="nucleotide sequence ID" value="NZ_FTNE01000017.1"/>
</dbReference>
<evidence type="ECO:0000313" key="4">
    <source>
        <dbReference type="Proteomes" id="UP000186308"/>
    </source>
</evidence>
<keyword evidence="4" id="KW-1185">Reference proteome</keyword>
<sequence>MSGAALITGGAKRIGAAITRAIAGGGMPVVIHYRSAADEAEALARAITAAGGTAYTIGADLADDAAVGSLIARAEALAGPIDVLVNNASHFIFDQAATVTSDSIAAHMAPNLTAPVILARDLAARIGERRGVIINILDQKLSNLNPDFFAYTLSKAALATATEMLAMALAPRIRVCGISPGLTMIGAKQSPENFARGQQATPLQHGSAPEDIARAVMFIIETPSITGTTLLVDAGEHLMRRQRDVSFNAA</sequence>
<dbReference type="GO" id="GO:0016491">
    <property type="term" value="F:oxidoreductase activity"/>
    <property type="evidence" value="ECO:0007669"/>
    <property type="project" value="UniProtKB-KW"/>
</dbReference>
<dbReference type="Proteomes" id="UP000186308">
    <property type="component" value="Unassembled WGS sequence"/>
</dbReference>
<dbReference type="InterPro" id="IPR036291">
    <property type="entry name" value="NAD(P)-bd_dom_sf"/>
</dbReference>
<dbReference type="SUPFAM" id="SSF51735">
    <property type="entry name" value="NAD(P)-binding Rossmann-fold domains"/>
    <property type="match status" value="1"/>
</dbReference>
<keyword evidence="2" id="KW-0560">Oxidoreductase</keyword>
<evidence type="ECO:0000256" key="2">
    <source>
        <dbReference type="ARBA" id="ARBA00023002"/>
    </source>
</evidence>
<dbReference type="PRINTS" id="PR00080">
    <property type="entry name" value="SDRFAMILY"/>
</dbReference>
<protein>
    <submittedName>
        <fullName evidence="3">NAD(P)-dependent dehydrogenase, short-chain alcohol dehydrogenase family</fullName>
    </submittedName>
</protein>
<accession>A0A8G2CM54</accession>
<dbReference type="PANTHER" id="PTHR43639:SF1">
    <property type="entry name" value="SHORT-CHAIN DEHYDROGENASE_REDUCTASE FAMILY PROTEIN"/>
    <property type="match status" value="1"/>
</dbReference>
<name>A0A8G2CM54_ACIRU</name>
<evidence type="ECO:0000256" key="1">
    <source>
        <dbReference type="ARBA" id="ARBA00006484"/>
    </source>
</evidence>
<proteinExistence type="inferred from homology"/>
<dbReference type="OrthoDB" id="9786360at2"/>
<reference evidence="3 4" key="1">
    <citation type="submission" date="2017-01" db="EMBL/GenBank/DDBJ databases">
        <authorList>
            <person name="Varghese N."/>
            <person name="Submissions S."/>
        </authorList>
    </citation>
    <scope>NUCLEOTIDE SEQUENCE [LARGE SCALE GENOMIC DNA]</scope>
    <source>
        <strain evidence="3 4">ATCC 35905</strain>
    </source>
</reference>
<dbReference type="Pfam" id="PF13561">
    <property type="entry name" value="adh_short_C2"/>
    <property type="match status" value="1"/>
</dbReference>
<gene>
    <name evidence="3" type="ORF">SAMN05421828_11752</name>
</gene>
<dbReference type="PANTHER" id="PTHR43639">
    <property type="entry name" value="OXIDOREDUCTASE, SHORT-CHAIN DEHYDROGENASE/REDUCTASE FAMILY (AFU_ORTHOLOGUE AFUA_5G02870)"/>
    <property type="match status" value="1"/>
</dbReference>
<dbReference type="PRINTS" id="PR00081">
    <property type="entry name" value="GDHRDH"/>
</dbReference>